<sequence>MTKRVSLAAILLATTTLSAAPALAQVSVQDATSPAAEQDATAGDILVTAQKIEQRAVDVPITISAVTGERITQLGVGDLDELSSYIPGLNVQEQSANNPGIVIRGITSDSGSAQQGPRVTLYYNGVDISRSRGSYQAIYDLERVEVIKGPQATLFGTASAVGAISMTSARPRKGFSAALTGGYGNYDATILSGFVNAGSDTLAGRIAFEWKTRDGYVENLAPSQKKDLYAQDQLGVRTSLRWTPTDALTVDLIGTYDRQRNGGTPFISRALPTADGPGNPFGRANLGGSPLSREVFGKDQLGLDRDVYDVNLTAAYAITPDLTFTTVNGYREFDSLEVFDADGSAAWYLEFAEHAKGWQASHEGRFSYADPHWRAAFGWNAFFERNRQTVPFSTEEGTFIQCARRVVPGLPCIDAAGVVQAAQATALLTRGARTQIPYQSVFENQGRNDSYSVFADTTWIPVPALELTAGVRALIEQRRSGYVATVPRPLLIPTALSLIPGQVDTGGRTFEAVRSFAAVLPRFNALLRLSDRINAFATISKGRRSPVVQLSAAQAGGVAVPNLQLVPEERVWNYEAGLKAAQGVVSGSVGVYYQKYTGFQVSVVGADGVARTQSAGSASNLGFEGELNIRPARWINLFGNVGYIDGGIDRDNSFAPAFSGARFRLQPEWQAAAGLTLDVPLGGGVRAFATPSITYRSRIFFELPNSPEISQDAVTLVNARAGVSVADGRYELAGFIRNAFNRRYLLDAGNTGGGFGIPTFIPAEPRFYGIQVTGRF</sequence>
<evidence type="ECO:0000256" key="6">
    <source>
        <dbReference type="ARBA" id="ARBA00022729"/>
    </source>
</evidence>
<dbReference type="PANTHER" id="PTHR32552">
    <property type="entry name" value="FERRICHROME IRON RECEPTOR-RELATED"/>
    <property type="match status" value="1"/>
</dbReference>
<dbReference type="Pfam" id="PF00593">
    <property type="entry name" value="TonB_dep_Rec_b-barrel"/>
    <property type="match status" value="1"/>
</dbReference>
<dbReference type="GO" id="GO:0009279">
    <property type="term" value="C:cell outer membrane"/>
    <property type="evidence" value="ECO:0007669"/>
    <property type="project" value="UniProtKB-SubCell"/>
</dbReference>
<comment type="subcellular location">
    <subcellularLocation>
        <location evidence="1 12">Cell outer membrane</location>
        <topology evidence="1 12">Multi-pass membrane protein</topology>
    </subcellularLocation>
</comment>
<feature type="short sequence motif" description="TonB C-terminal box" evidence="13">
    <location>
        <begin position="759"/>
        <end position="776"/>
    </location>
</feature>
<organism evidence="18 19">
    <name type="scientific">Sphingomonas melonis</name>
    <dbReference type="NCBI Taxonomy" id="152682"/>
    <lineage>
        <taxon>Bacteria</taxon>
        <taxon>Pseudomonadati</taxon>
        <taxon>Pseudomonadota</taxon>
        <taxon>Alphaproteobacteria</taxon>
        <taxon>Sphingomonadales</taxon>
        <taxon>Sphingomonadaceae</taxon>
        <taxon>Sphingomonas</taxon>
    </lineage>
</organism>
<dbReference type="InterPro" id="IPR039426">
    <property type="entry name" value="TonB-dep_rcpt-like"/>
</dbReference>
<evidence type="ECO:0000256" key="4">
    <source>
        <dbReference type="ARBA" id="ARBA00022496"/>
    </source>
</evidence>
<keyword evidence="2 12" id="KW-0813">Transport</keyword>
<keyword evidence="5 12" id="KW-0812">Transmembrane</keyword>
<dbReference type="RefSeq" id="WP_179509605.1">
    <property type="nucleotide sequence ID" value="NZ_JACCBY010000004.1"/>
</dbReference>
<evidence type="ECO:0000256" key="3">
    <source>
        <dbReference type="ARBA" id="ARBA00022452"/>
    </source>
</evidence>
<dbReference type="InterPro" id="IPR010917">
    <property type="entry name" value="TonB_rcpt_CS"/>
</dbReference>
<keyword evidence="18" id="KW-0675">Receptor</keyword>
<protein>
    <submittedName>
        <fullName evidence="18">Outer membrane receptor protein involved in Fe transport</fullName>
    </submittedName>
</protein>
<evidence type="ECO:0000256" key="2">
    <source>
        <dbReference type="ARBA" id="ARBA00022448"/>
    </source>
</evidence>
<name>A0A7Y9K1P8_9SPHN</name>
<feature type="chain" id="PRO_5031018806" evidence="15">
    <location>
        <begin position="25"/>
        <end position="776"/>
    </location>
</feature>
<evidence type="ECO:0000256" key="11">
    <source>
        <dbReference type="ARBA" id="ARBA00023237"/>
    </source>
</evidence>
<keyword evidence="3 12" id="KW-1134">Transmembrane beta strand</keyword>
<evidence type="ECO:0000256" key="13">
    <source>
        <dbReference type="PROSITE-ProRule" id="PRU10144"/>
    </source>
</evidence>
<evidence type="ECO:0000256" key="7">
    <source>
        <dbReference type="ARBA" id="ARBA00023004"/>
    </source>
</evidence>
<evidence type="ECO:0000313" key="19">
    <source>
        <dbReference type="Proteomes" id="UP000517753"/>
    </source>
</evidence>
<accession>A0A7Y9K1P8</accession>
<gene>
    <name evidence="18" type="ORF">HD841_002995</name>
</gene>
<dbReference type="InterPro" id="IPR012910">
    <property type="entry name" value="Plug_dom"/>
</dbReference>
<dbReference type="PROSITE" id="PS52016">
    <property type="entry name" value="TONB_DEPENDENT_REC_3"/>
    <property type="match status" value="1"/>
</dbReference>
<dbReference type="AlphaFoldDB" id="A0A7Y9K1P8"/>
<comment type="caution">
    <text evidence="18">The sequence shown here is derived from an EMBL/GenBank/DDBJ whole genome shotgun (WGS) entry which is preliminary data.</text>
</comment>
<evidence type="ECO:0000259" key="17">
    <source>
        <dbReference type="Pfam" id="PF07715"/>
    </source>
</evidence>
<evidence type="ECO:0000256" key="8">
    <source>
        <dbReference type="ARBA" id="ARBA00023065"/>
    </source>
</evidence>
<keyword evidence="6 15" id="KW-0732">Signal</keyword>
<evidence type="ECO:0000259" key="16">
    <source>
        <dbReference type="Pfam" id="PF00593"/>
    </source>
</evidence>
<keyword evidence="11 12" id="KW-0998">Cell outer membrane</keyword>
<keyword evidence="8" id="KW-0406">Ion transport</keyword>
<keyword evidence="4" id="KW-0410">Iron transport</keyword>
<dbReference type="InterPro" id="IPR000531">
    <property type="entry name" value="Beta-barrel_TonB"/>
</dbReference>
<dbReference type="Proteomes" id="UP000517753">
    <property type="component" value="Unassembled WGS sequence"/>
</dbReference>
<keyword evidence="9 14" id="KW-0798">TonB box</keyword>
<evidence type="ECO:0000256" key="1">
    <source>
        <dbReference type="ARBA" id="ARBA00004571"/>
    </source>
</evidence>
<evidence type="ECO:0000256" key="14">
    <source>
        <dbReference type="RuleBase" id="RU003357"/>
    </source>
</evidence>
<dbReference type="PANTHER" id="PTHR32552:SF81">
    <property type="entry name" value="TONB-DEPENDENT OUTER MEMBRANE RECEPTOR"/>
    <property type="match status" value="1"/>
</dbReference>
<proteinExistence type="inferred from homology"/>
<feature type="domain" description="TonB-dependent receptor plug" evidence="17">
    <location>
        <begin position="57"/>
        <end position="162"/>
    </location>
</feature>
<dbReference type="InterPro" id="IPR036942">
    <property type="entry name" value="Beta-barrel_TonB_sf"/>
</dbReference>
<evidence type="ECO:0000256" key="9">
    <source>
        <dbReference type="ARBA" id="ARBA00023077"/>
    </source>
</evidence>
<dbReference type="Pfam" id="PF07715">
    <property type="entry name" value="Plug"/>
    <property type="match status" value="1"/>
</dbReference>
<evidence type="ECO:0000313" key="18">
    <source>
        <dbReference type="EMBL" id="NYD91188.1"/>
    </source>
</evidence>
<evidence type="ECO:0000256" key="10">
    <source>
        <dbReference type="ARBA" id="ARBA00023136"/>
    </source>
</evidence>
<keyword evidence="7" id="KW-0408">Iron</keyword>
<evidence type="ECO:0000256" key="15">
    <source>
        <dbReference type="SAM" id="SignalP"/>
    </source>
</evidence>
<feature type="signal peptide" evidence="15">
    <location>
        <begin position="1"/>
        <end position="24"/>
    </location>
</feature>
<dbReference type="Gene3D" id="2.40.170.20">
    <property type="entry name" value="TonB-dependent receptor, beta-barrel domain"/>
    <property type="match status" value="1"/>
</dbReference>
<evidence type="ECO:0000256" key="5">
    <source>
        <dbReference type="ARBA" id="ARBA00022692"/>
    </source>
</evidence>
<dbReference type="SUPFAM" id="SSF56935">
    <property type="entry name" value="Porins"/>
    <property type="match status" value="1"/>
</dbReference>
<comment type="similarity">
    <text evidence="12 14">Belongs to the TonB-dependent receptor family.</text>
</comment>
<dbReference type="GO" id="GO:0006826">
    <property type="term" value="P:iron ion transport"/>
    <property type="evidence" value="ECO:0007669"/>
    <property type="project" value="UniProtKB-KW"/>
</dbReference>
<dbReference type="PROSITE" id="PS01156">
    <property type="entry name" value="TONB_DEPENDENT_REC_2"/>
    <property type="match status" value="1"/>
</dbReference>
<feature type="domain" description="TonB-dependent receptor-like beta-barrel" evidence="16">
    <location>
        <begin position="289"/>
        <end position="738"/>
    </location>
</feature>
<evidence type="ECO:0000256" key="12">
    <source>
        <dbReference type="PROSITE-ProRule" id="PRU01360"/>
    </source>
</evidence>
<reference evidence="18 19" key="1">
    <citation type="submission" date="2020-08" db="EMBL/GenBank/DDBJ databases">
        <title>The Agave Microbiome: Exploring the role of microbial communities in plant adaptations to desert environments.</title>
        <authorList>
            <person name="Partida-Martinez L.P."/>
        </authorList>
    </citation>
    <scope>NUCLEOTIDE SEQUENCE [LARGE SCALE GENOMIC DNA]</scope>
    <source>
        <strain evidence="18 19">AS2.3</strain>
    </source>
</reference>
<dbReference type="EMBL" id="JACCBY010000004">
    <property type="protein sequence ID" value="NYD91188.1"/>
    <property type="molecule type" value="Genomic_DNA"/>
</dbReference>
<keyword evidence="19" id="KW-1185">Reference proteome</keyword>
<keyword evidence="10 12" id="KW-0472">Membrane</keyword>